<keyword evidence="3" id="KW-1133">Transmembrane helix</keyword>
<protein>
    <submittedName>
        <fullName evidence="6">DoxX</fullName>
    </submittedName>
</protein>
<proteinExistence type="predicted"/>
<dbReference type="Pfam" id="PF07681">
    <property type="entry name" value="DoxX"/>
    <property type="match status" value="1"/>
</dbReference>
<dbReference type="AlphaFoldDB" id="A0A3G6IXK3"/>
<dbReference type="InterPro" id="IPR032808">
    <property type="entry name" value="DoxX"/>
</dbReference>
<reference evidence="6 7" key="1">
    <citation type="submission" date="2018-11" db="EMBL/GenBank/DDBJ databases">
        <authorList>
            <person name="Kleinhagauer T."/>
            <person name="Glaeser S.P."/>
            <person name="Spergser J."/>
            <person name="Ruckert C."/>
            <person name="Kaempfer P."/>
            <person name="Busse H.-J."/>
        </authorList>
    </citation>
    <scope>NUCLEOTIDE SEQUENCE [LARGE SCALE GENOMIC DNA]</scope>
    <source>
        <strain evidence="6 7">812CH</strain>
    </source>
</reference>
<keyword evidence="4" id="KW-0472">Membrane</keyword>
<dbReference type="KEGG" id="cpso:CPPEL_06315"/>
<evidence type="ECO:0000313" key="6">
    <source>
        <dbReference type="EMBL" id="AZA09378.1"/>
    </source>
</evidence>
<keyword evidence="2" id="KW-0812">Transmembrane</keyword>
<evidence type="ECO:0000313" key="7">
    <source>
        <dbReference type="Proteomes" id="UP000271426"/>
    </source>
</evidence>
<dbReference type="OrthoDB" id="329282at2"/>
<keyword evidence="7" id="KW-1185">Reference proteome</keyword>
<organism evidence="6 7">
    <name type="scientific">Corynebacterium pseudopelargi</name>
    <dbReference type="NCBI Taxonomy" id="2080757"/>
    <lineage>
        <taxon>Bacteria</taxon>
        <taxon>Bacillati</taxon>
        <taxon>Actinomycetota</taxon>
        <taxon>Actinomycetes</taxon>
        <taxon>Mycobacteriales</taxon>
        <taxon>Corynebacteriaceae</taxon>
        <taxon>Corynebacterium</taxon>
    </lineage>
</organism>
<evidence type="ECO:0000256" key="1">
    <source>
        <dbReference type="ARBA" id="ARBA00004141"/>
    </source>
</evidence>
<dbReference type="EMBL" id="CP033898">
    <property type="protein sequence ID" value="AZA09378.1"/>
    <property type="molecule type" value="Genomic_DNA"/>
</dbReference>
<accession>A0A3G6IXK3</accession>
<evidence type="ECO:0000256" key="2">
    <source>
        <dbReference type="ARBA" id="ARBA00022692"/>
    </source>
</evidence>
<sequence length="280" mass="29986">MIRKLARPMIASVYIADGADTVMNTQAHVDSTESVVNNLRSLLPRQYRTFIPKDPETVAKAVGGTKVGAGALLALGKAPRLSAAVLALLALPTLITRNAFWAADSREEKVSRRQGFLTNLALIGGLAITSLDTEGKPGLKWRAGHAAKVANKKVQKALPTKSETEKFTENAQEQASAFAASAKDWIGDASDKVAEVAGNAKDYVDDNKDDWLKSAQKNSKVAKKKVVKAAAKAQDRAQAALEDAEKASGRAAKKADKRYGKLQKDAAKALKKAQKRVKNI</sequence>
<name>A0A3G6IXK3_9CORY</name>
<feature type="compositionally biased region" description="Basic and acidic residues" evidence="5">
    <location>
        <begin position="243"/>
        <end position="260"/>
    </location>
</feature>
<feature type="region of interest" description="Disordered" evidence="5">
    <location>
        <begin position="241"/>
        <end position="260"/>
    </location>
</feature>
<evidence type="ECO:0000256" key="5">
    <source>
        <dbReference type="SAM" id="MobiDB-lite"/>
    </source>
</evidence>
<evidence type="ECO:0000256" key="4">
    <source>
        <dbReference type="ARBA" id="ARBA00023136"/>
    </source>
</evidence>
<gene>
    <name evidence="6" type="ORF">CPPEL_06315</name>
</gene>
<dbReference type="GO" id="GO:0016020">
    <property type="term" value="C:membrane"/>
    <property type="evidence" value="ECO:0007669"/>
    <property type="project" value="UniProtKB-SubCell"/>
</dbReference>
<evidence type="ECO:0000256" key="3">
    <source>
        <dbReference type="ARBA" id="ARBA00022989"/>
    </source>
</evidence>
<dbReference type="RefSeq" id="WP_123960309.1">
    <property type="nucleotide sequence ID" value="NZ_CP033898.1"/>
</dbReference>
<dbReference type="Proteomes" id="UP000271426">
    <property type="component" value="Chromosome"/>
</dbReference>
<comment type="subcellular location">
    <subcellularLocation>
        <location evidence="1">Membrane</location>
        <topology evidence="1">Multi-pass membrane protein</topology>
    </subcellularLocation>
</comment>